<keyword evidence="6" id="KW-0963">Cytoplasm</keyword>
<evidence type="ECO:0000256" key="2">
    <source>
        <dbReference type="ARBA" id="ARBA00010835"/>
    </source>
</evidence>
<evidence type="ECO:0000313" key="10">
    <source>
        <dbReference type="Proteomes" id="UP000006866"/>
    </source>
</evidence>
<comment type="similarity">
    <text evidence="2 6">Belongs to the prokaryotic/mitochondrial release factor family.</text>
</comment>
<dbReference type="RefSeq" id="WP_014554056.1">
    <property type="nucleotide sequence ID" value="NC_017455.1"/>
</dbReference>
<dbReference type="SUPFAM" id="SSF75620">
    <property type="entry name" value="Release factor"/>
    <property type="match status" value="1"/>
</dbReference>
<dbReference type="Pfam" id="PF03462">
    <property type="entry name" value="PCRF"/>
    <property type="match status" value="1"/>
</dbReference>
<evidence type="ECO:0000256" key="1">
    <source>
        <dbReference type="ARBA" id="ARBA00002613"/>
    </source>
</evidence>
<feature type="coiled-coil region" evidence="7">
    <location>
        <begin position="278"/>
        <end position="305"/>
    </location>
</feature>
<dbReference type="Gene3D" id="1.20.58.410">
    <property type="entry name" value="Release factor"/>
    <property type="match status" value="1"/>
</dbReference>
<name>E3DR50_HALPG</name>
<keyword evidence="7" id="KW-0175">Coiled coil</keyword>
<dbReference type="FunFam" id="3.30.160.20:FF:000010">
    <property type="entry name" value="Peptide chain release factor 2"/>
    <property type="match status" value="1"/>
</dbReference>
<dbReference type="Pfam" id="PF00472">
    <property type="entry name" value="RF-1"/>
    <property type="match status" value="1"/>
</dbReference>
<accession>E3DR50</accession>
<protein>
    <recommendedName>
        <fullName evidence="3 6">Peptide chain release factor 2</fullName>
        <shortName evidence="6">RF-2</shortName>
    </recommendedName>
</protein>
<dbReference type="Gene3D" id="3.30.160.20">
    <property type="match status" value="1"/>
</dbReference>
<evidence type="ECO:0000313" key="9">
    <source>
        <dbReference type="EMBL" id="ADO78039.1"/>
    </source>
</evidence>
<dbReference type="InterPro" id="IPR000352">
    <property type="entry name" value="Pep_chain_release_fac_I"/>
</dbReference>
<dbReference type="KEGG" id="hpk:Hprae_1914"/>
<feature type="modified residue" description="N5-methylglutamine" evidence="6">
    <location>
        <position position="249"/>
    </location>
</feature>
<sequence>MTKEFSDKLAELKASFQDLSDLLDREKLFETKNSIEAEMAAGGFWDDKENARQKSQQLDRIKKRIKVIQSLEEKFEEAEIYLELAAEEDANLNKELQNTLAELEKEIEKLELKLRLNEPYDDHNAILSIHPGAGGTESQDWAQMLLRMYSRWAEANDYQLETLDFNPGEEAGIKSVTLMISGDYAYGYLKGERGVHRLVRISPFDASGRRHTSFASVDVMPEIDSDLEVEIDENNLKIDTYRASGAGGQHVNKTDSAVRITHQPTGVVVQCQNQRSQHKNKETAMKILSSKLLELKREAQAEKIDELGGEHKEIAWGSQIRSYVFHPYSMIKDHRTDFEEGNVDKVMDGYLDEFIESYLKYKSEK</sequence>
<dbReference type="PANTHER" id="PTHR43116:SF3">
    <property type="entry name" value="CLASS I PEPTIDE CHAIN RELEASE FACTOR"/>
    <property type="match status" value="1"/>
</dbReference>
<dbReference type="InterPro" id="IPR045853">
    <property type="entry name" value="Pep_chain_release_fac_I_sf"/>
</dbReference>
<dbReference type="SMART" id="SM00937">
    <property type="entry name" value="PCRF"/>
    <property type="match status" value="1"/>
</dbReference>
<reference evidence="9 10" key="2">
    <citation type="journal article" date="2011" name="Stand. Genomic Sci.">
        <title>Complete genome sequence of the extremely halophilic Halanaerobium praevalens type strain (GSL).</title>
        <authorList>
            <person name="Ivanova N."/>
            <person name="Sikorski J."/>
            <person name="Chertkov O."/>
            <person name="Nolan M."/>
            <person name="Lucas S."/>
            <person name="Hammon N."/>
            <person name="Deshpande S."/>
            <person name="Cheng J.F."/>
            <person name="Tapia R."/>
            <person name="Han C."/>
            <person name="Goodwin L."/>
            <person name="Pitluck S."/>
            <person name="Huntemann M."/>
            <person name="Liolios K."/>
            <person name="Pagani I."/>
            <person name="Mavromatis K."/>
            <person name="Ovchinikova G."/>
            <person name="Pati A."/>
            <person name="Chen A."/>
            <person name="Palaniappan K."/>
            <person name="Land M."/>
            <person name="Hauser L."/>
            <person name="Brambilla E.M."/>
            <person name="Kannan K.P."/>
            <person name="Rohde M."/>
            <person name="Tindall B.J."/>
            <person name="Goker M."/>
            <person name="Detter J.C."/>
            <person name="Woyke T."/>
            <person name="Bristow J."/>
            <person name="Eisen J.A."/>
            <person name="Markowitz V."/>
            <person name="Hugenholtz P."/>
            <person name="Kyrpides N.C."/>
            <person name="Klenk H.P."/>
            <person name="Lapidus A."/>
        </authorList>
    </citation>
    <scope>NUCLEOTIDE SEQUENCE [LARGE SCALE GENOMIC DNA]</scope>
    <source>
        <strain evidence="10">ATCC 33744 / DSM 2228 / GSL</strain>
    </source>
</reference>
<feature type="coiled-coil region" evidence="7">
    <location>
        <begin position="68"/>
        <end position="113"/>
    </location>
</feature>
<dbReference type="STRING" id="572479.Hprae_1914"/>
<feature type="domain" description="Prokaryotic-type class I peptide chain release factors" evidence="8">
    <location>
        <begin position="242"/>
        <end position="258"/>
    </location>
</feature>
<dbReference type="AlphaFoldDB" id="E3DR50"/>
<dbReference type="InterPro" id="IPR005139">
    <property type="entry name" value="PCRF"/>
</dbReference>
<dbReference type="NCBIfam" id="TIGR00020">
    <property type="entry name" value="prfB"/>
    <property type="match status" value="1"/>
</dbReference>
<dbReference type="HAMAP" id="MF_00094">
    <property type="entry name" value="Rel_fac_2"/>
    <property type="match status" value="1"/>
</dbReference>
<keyword evidence="5 6" id="KW-0648">Protein biosynthesis</keyword>
<dbReference type="GO" id="GO:0005737">
    <property type="term" value="C:cytoplasm"/>
    <property type="evidence" value="ECO:0007669"/>
    <property type="project" value="UniProtKB-SubCell"/>
</dbReference>
<dbReference type="Gene3D" id="3.30.70.1660">
    <property type="match status" value="1"/>
</dbReference>
<dbReference type="PROSITE" id="PS00745">
    <property type="entry name" value="RF_PROK_I"/>
    <property type="match status" value="1"/>
</dbReference>
<dbReference type="Proteomes" id="UP000006866">
    <property type="component" value="Chromosome"/>
</dbReference>
<dbReference type="EMBL" id="CP002175">
    <property type="protein sequence ID" value="ADO78039.1"/>
    <property type="molecule type" value="Genomic_DNA"/>
</dbReference>
<keyword evidence="10" id="KW-1185">Reference proteome</keyword>
<evidence type="ECO:0000256" key="4">
    <source>
        <dbReference type="ARBA" id="ARBA00022481"/>
    </source>
</evidence>
<comment type="subcellular location">
    <subcellularLocation>
        <location evidence="6">Cytoplasm</location>
    </subcellularLocation>
</comment>
<keyword evidence="4 6" id="KW-0488">Methylation</keyword>
<evidence type="ECO:0000259" key="8">
    <source>
        <dbReference type="PROSITE" id="PS00745"/>
    </source>
</evidence>
<dbReference type="GO" id="GO:0016149">
    <property type="term" value="F:translation release factor activity, codon specific"/>
    <property type="evidence" value="ECO:0007669"/>
    <property type="project" value="UniProtKB-UniRule"/>
</dbReference>
<dbReference type="eggNOG" id="COG1186">
    <property type="taxonomic scope" value="Bacteria"/>
</dbReference>
<dbReference type="InterPro" id="IPR004374">
    <property type="entry name" value="PrfB"/>
</dbReference>
<evidence type="ECO:0000256" key="6">
    <source>
        <dbReference type="HAMAP-Rule" id="MF_00094"/>
    </source>
</evidence>
<comment type="PTM">
    <text evidence="6">Methylated by PrmC. Methylation increases the termination efficiency of RF2.</text>
</comment>
<comment type="function">
    <text evidence="1 6">Peptide chain release factor 2 directs the termination of translation in response to the peptide chain termination codons UGA and UAA.</text>
</comment>
<gene>
    <name evidence="6" type="primary">prfB</name>
    <name evidence="9" type="ordered locus">Hprae_1914</name>
</gene>
<dbReference type="PATRIC" id="fig|572479.3.peg.1949"/>
<dbReference type="HOGENOM" id="CLU_3422892_0_0_9"/>
<reference evidence="10" key="1">
    <citation type="submission" date="2010-10" db="EMBL/GenBank/DDBJ databases">
        <title>The complete genome of Halanaerobium praevalens DSM 2228.</title>
        <authorList>
            <consortium name="US DOE Joint Genome Institute (JGI-PGF)"/>
            <person name="Lucas S."/>
            <person name="Copeland A."/>
            <person name="Lapidus A."/>
            <person name="Glavina del Rio T."/>
            <person name="Dalin E."/>
            <person name="Tice H."/>
            <person name="Bruce D."/>
            <person name="Goodwin L."/>
            <person name="Pitluck S."/>
            <person name="Kyrpides N."/>
            <person name="Mavromatis K."/>
            <person name="Ivanova N."/>
            <person name="Ovchinnikova G."/>
            <person name="Chertkov O."/>
            <person name="Detter J.C."/>
            <person name="Han C."/>
            <person name="Larimer F."/>
            <person name="Land M."/>
            <person name="Hauser L."/>
            <person name="Markowitz V."/>
            <person name="Cheng J.-F."/>
            <person name="Hugenholtz P."/>
            <person name="Woyke T."/>
            <person name="Wu D."/>
            <person name="Tindall B."/>
            <person name="Pomrenke H.G."/>
            <person name="Brambilla E."/>
            <person name="Klenk H.-P."/>
            <person name="Eisen J.A."/>
        </authorList>
    </citation>
    <scope>NUCLEOTIDE SEQUENCE [LARGE SCALE GENOMIC DNA]</scope>
    <source>
        <strain evidence="10">ATCC 33744 / DSM 2228 / GSL</strain>
    </source>
</reference>
<organism evidence="9 10">
    <name type="scientific">Halanaerobium praevalens (strain ATCC 33744 / DSM 2228 / GSL)</name>
    <dbReference type="NCBI Taxonomy" id="572479"/>
    <lineage>
        <taxon>Bacteria</taxon>
        <taxon>Bacillati</taxon>
        <taxon>Bacillota</taxon>
        <taxon>Clostridia</taxon>
        <taxon>Halanaerobiales</taxon>
        <taxon>Halanaerobiaceae</taxon>
        <taxon>Halanaerobium</taxon>
    </lineage>
</organism>
<proteinExistence type="inferred from homology"/>
<dbReference type="PANTHER" id="PTHR43116">
    <property type="entry name" value="PEPTIDE CHAIN RELEASE FACTOR 2"/>
    <property type="match status" value="1"/>
</dbReference>
<evidence type="ECO:0000256" key="5">
    <source>
        <dbReference type="ARBA" id="ARBA00022917"/>
    </source>
</evidence>
<evidence type="ECO:0000256" key="7">
    <source>
        <dbReference type="SAM" id="Coils"/>
    </source>
</evidence>
<evidence type="ECO:0000256" key="3">
    <source>
        <dbReference type="ARBA" id="ARBA00019192"/>
    </source>
</evidence>